<organism evidence="12 13">
    <name type="scientific">Callosobruchus maculatus</name>
    <name type="common">Southern cowpea weevil</name>
    <name type="synonym">Pulse bruchid</name>
    <dbReference type="NCBI Taxonomy" id="64391"/>
    <lineage>
        <taxon>Eukaryota</taxon>
        <taxon>Metazoa</taxon>
        <taxon>Ecdysozoa</taxon>
        <taxon>Arthropoda</taxon>
        <taxon>Hexapoda</taxon>
        <taxon>Insecta</taxon>
        <taxon>Pterygota</taxon>
        <taxon>Neoptera</taxon>
        <taxon>Endopterygota</taxon>
        <taxon>Coleoptera</taxon>
        <taxon>Polyphaga</taxon>
        <taxon>Cucujiformia</taxon>
        <taxon>Chrysomeloidea</taxon>
        <taxon>Chrysomelidae</taxon>
        <taxon>Bruchinae</taxon>
        <taxon>Bruchini</taxon>
        <taxon>Callosobruchus</taxon>
    </lineage>
</organism>
<feature type="region of interest" description="Disordered" evidence="10">
    <location>
        <begin position="290"/>
        <end position="343"/>
    </location>
</feature>
<name>A0A653DY43_CALMS</name>
<evidence type="ECO:0000256" key="7">
    <source>
        <dbReference type="ARBA" id="ARBA00022786"/>
    </source>
</evidence>
<keyword evidence="4" id="KW-0808">Transferase</keyword>
<evidence type="ECO:0000256" key="5">
    <source>
        <dbReference type="ARBA" id="ARBA00022723"/>
    </source>
</evidence>
<evidence type="ECO:0000256" key="4">
    <source>
        <dbReference type="ARBA" id="ARBA00022679"/>
    </source>
</evidence>
<dbReference type="SUPFAM" id="SSF57850">
    <property type="entry name" value="RING/U-box"/>
    <property type="match status" value="1"/>
</dbReference>
<reference evidence="12 13" key="1">
    <citation type="submission" date="2019-01" db="EMBL/GenBank/DDBJ databases">
        <authorList>
            <person name="Sayadi A."/>
        </authorList>
    </citation>
    <scope>NUCLEOTIDE SEQUENCE [LARGE SCALE GENOMIC DNA]</scope>
</reference>
<feature type="region of interest" description="Disordered" evidence="10">
    <location>
        <begin position="244"/>
        <end position="276"/>
    </location>
</feature>
<dbReference type="InterPro" id="IPR051834">
    <property type="entry name" value="RING_finger_E3_ligase"/>
</dbReference>
<keyword evidence="7" id="KW-0833">Ubl conjugation pathway</keyword>
<keyword evidence="6 9" id="KW-0863">Zinc-finger</keyword>
<dbReference type="CDD" id="cd16667">
    <property type="entry name" value="RING-H2_RNF126-like"/>
    <property type="match status" value="1"/>
</dbReference>
<evidence type="ECO:0000256" key="10">
    <source>
        <dbReference type="SAM" id="MobiDB-lite"/>
    </source>
</evidence>
<feature type="domain" description="RING-type" evidence="11">
    <location>
        <begin position="198"/>
        <end position="239"/>
    </location>
</feature>
<keyword evidence="13" id="KW-1185">Reference proteome</keyword>
<evidence type="ECO:0000256" key="1">
    <source>
        <dbReference type="ARBA" id="ARBA00000900"/>
    </source>
</evidence>
<evidence type="ECO:0000256" key="8">
    <source>
        <dbReference type="ARBA" id="ARBA00022833"/>
    </source>
</evidence>
<gene>
    <name evidence="12" type="ORF">CALMAC_LOCUS20963</name>
</gene>
<comment type="catalytic activity">
    <reaction evidence="1">
        <text>S-ubiquitinyl-[E2 ubiquitin-conjugating enzyme]-L-cysteine + [acceptor protein]-L-lysine = [E2 ubiquitin-conjugating enzyme]-L-cysteine + N(6)-ubiquitinyl-[acceptor protein]-L-lysine.</text>
        <dbReference type="EC" id="2.3.2.27"/>
    </reaction>
</comment>
<evidence type="ECO:0000313" key="13">
    <source>
        <dbReference type="Proteomes" id="UP000410492"/>
    </source>
</evidence>
<dbReference type="Proteomes" id="UP000410492">
    <property type="component" value="Unassembled WGS sequence"/>
</dbReference>
<comment type="pathway">
    <text evidence="2">Protein modification; protein ubiquitination.</text>
</comment>
<evidence type="ECO:0000259" key="11">
    <source>
        <dbReference type="PROSITE" id="PS50089"/>
    </source>
</evidence>
<evidence type="ECO:0000256" key="6">
    <source>
        <dbReference type="ARBA" id="ARBA00022771"/>
    </source>
</evidence>
<dbReference type="GO" id="GO:0000209">
    <property type="term" value="P:protein polyubiquitination"/>
    <property type="evidence" value="ECO:0007669"/>
    <property type="project" value="UniProtKB-ARBA"/>
</dbReference>
<keyword evidence="5" id="KW-0479">Metal-binding</keyword>
<evidence type="ECO:0000256" key="2">
    <source>
        <dbReference type="ARBA" id="ARBA00004906"/>
    </source>
</evidence>
<evidence type="ECO:0000256" key="3">
    <source>
        <dbReference type="ARBA" id="ARBA00012483"/>
    </source>
</evidence>
<dbReference type="GO" id="GO:0061630">
    <property type="term" value="F:ubiquitin protein ligase activity"/>
    <property type="evidence" value="ECO:0007669"/>
    <property type="project" value="UniProtKB-EC"/>
</dbReference>
<dbReference type="PANTHER" id="PTHR45931">
    <property type="entry name" value="SI:CH211-59O9.10"/>
    <property type="match status" value="1"/>
</dbReference>
<keyword evidence="8" id="KW-0862">Zinc</keyword>
<dbReference type="EC" id="2.3.2.27" evidence="3"/>
<dbReference type="GO" id="GO:0006511">
    <property type="term" value="P:ubiquitin-dependent protein catabolic process"/>
    <property type="evidence" value="ECO:0007669"/>
    <property type="project" value="TreeGrafter"/>
</dbReference>
<dbReference type="PANTHER" id="PTHR45931:SF3">
    <property type="entry name" value="RING ZINC FINGER-CONTAINING PROTEIN"/>
    <property type="match status" value="1"/>
</dbReference>
<feature type="compositionally biased region" description="Gly residues" evidence="10">
    <location>
        <begin position="254"/>
        <end position="272"/>
    </location>
</feature>
<feature type="compositionally biased region" description="Low complexity" evidence="10">
    <location>
        <begin position="305"/>
        <end position="343"/>
    </location>
</feature>
<evidence type="ECO:0000256" key="9">
    <source>
        <dbReference type="PROSITE-ProRule" id="PRU00175"/>
    </source>
</evidence>
<dbReference type="GO" id="GO:0005634">
    <property type="term" value="C:nucleus"/>
    <property type="evidence" value="ECO:0007669"/>
    <property type="project" value="TreeGrafter"/>
</dbReference>
<dbReference type="SMART" id="SM00184">
    <property type="entry name" value="RING"/>
    <property type="match status" value="1"/>
</dbReference>
<dbReference type="PROSITE" id="PS50089">
    <property type="entry name" value="ZF_RING_2"/>
    <property type="match status" value="1"/>
</dbReference>
<evidence type="ECO:0000313" key="12">
    <source>
        <dbReference type="EMBL" id="VEN64445.1"/>
    </source>
</evidence>
<dbReference type="AlphaFoldDB" id="A0A653DY43"/>
<dbReference type="OrthoDB" id="8062037at2759"/>
<sequence length="372" mass="40282">MAEAAVEDRPPQRFYCHMCHVQFQHASADFTCPHCSDGFIEELLEAPEGSEEMADVDDWEEDDWVVEDRRPGGRTMRADGSRPGRRYANTRARIVRPRTLTRLASSNLRQQVPLENLLQDFIVNLGVGVNWGTTGGNWQLFLGNPGDYAWGREGLDAIVTQLLNQMDSTGPPPVSKAVIDALPIVEITSEQFVAKLQCSVCWEDFLTGESVRRLPCQHVYHEPCIRPWLELHGTCPICRQNLSGEQDDKRGDGSEGAAGGGAQGEGTGGGTAGSNNMSFNMLRTLFPLSQTSQQAPPSSGGGGSSSSSGGATTAMDTNTGTTPTTTDQQHQRQLPLSRSRSQSNSSMMLGILTDVSVPVATPEGRVVSVYLI</sequence>
<proteinExistence type="predicted"/>
<dbReference type="GO" id="GO:0008270">
    <property type="term" value="F:zinc ion binding"/>
    <property type="evidence" value="ECO:0007669"/>
    <property type="project" value="UniProtKB-KW"/>
</dbReference>
<dbReference type="EMBL" id="CAACVG010015392">
    <property type="protein sequence ID" value="VEN64445.1"/>
    <property type="molecule type" value="Genomic_DNA"/>
</dbReference>
<dbReference type="FunFam" id="3.30.40.10:FF:000069">
    <property type="entry name" value="E3 ubiquitin-protein ligase RNF115"/>
    <property type="match status" value="1"/>
</dbReference>
<accession>A0A653DY43</accession>
<dbReference type="Pfam" id="PF13639">
    <property type="entry name" value="zf-RING_2"/>
    <property type="match status" value="1"/>
</dbReference>
<dbReference type="Gene3D" id="3.30.40.10">
    <property type="entry name" value="Zinc/RING finger domain, C3HC4 (zinc finger)"/>
    <property type="match status" value="1"/>
</dbReference>
<dbReference type="InterPro" id="IPR013083">
    <property type="entry name" value="Znf_RING/FYVE/PHD"/>
</dbReference>
<dbReference type="InterPro" id="IPR001841">
    <property type="entry name" value="Znf_RING"/>
</dbReference>
<protein>
    <recommendedName>
        <fullName evidence="3">RING-type E3 ubiquitin transferase</fullName>
        <ecNumber evidence="3">2.3.2.27</ecNumber>
    </recommendedName>
</protein>